<dbReference type="InterPro" id="IPR056483">
    <property type="entry name" value="Hisat_C"/>
</dbReference>
<gene>
    <name evidence="2" type="ORF">MCOR_8075</name>
</gene>
<organism evidence="2 3">
    <name type="scientific">Mytilus coruscus</name>
    <name type="common">Sea mussel</name>
    <dbReference type="NCBI Taxonomy" id="42192"/>
    <lineage>
        <taxon>Eukaryota</taxon>
        <taxon>Metazoa</taxon>
        <taxon>Spiralia</taxon>
        <taxon>Lophotrochozoa</taxon>
        <taxon>Mollusca</taxon>
        <taxon>Bivalvia</taxon>
        <taxon>Autobranchia</taxon>
        <taxon>Pteriomorphia</taxon>
        <taxon>Mytilida</taxon>
        <taxon>Mytiloidea</taxon>
        <taxon>Mytilidae</taxon>
        <taxon>Mytilinae</taxon>
        <taxon>Mytilus</taxon>
    </lineage>
</organism>
<evidence type="ECO:0000259" key="1">
    <source>
        <dbReference type="Pfam" id="PF24066"/>
    </source>
</evidence>
<feature type="domain" description="Histidine N-acetyltransferase C-terminal" evidence="1">
    <location>
        <begin position="161"/>
        <end position="280"/>
    </location>
</feature>
<dbReference type="Pfam" id="PF24066">
    <property type="entry name" value="Hisat_C"/>
    <property type="match status" value="1"/>
</dbReference>
<sequence>MSGVNWWVRRASADDYDDVISILQDGEYQGDYLSDYFHILISNPLCYPYVCLVDDKIIAFVQIVIIDNGETASYRSGRVRREFRGLNLHDQFTDFTLEDLKKKKKIRGLKRIVFETGMQFKDVYQRLERGGHTFITARKCTFYAGSRTAVQKSIQTSQNDCSSTTLLDEVNFRKVIASKEIYPNVFKDGRLAVDSVLYHIYQENAPLILMERTSAVISYPEVYDKTLLTFCSYFRLLNGETFCKLDIYGKIGSTVIEHLKLHLRIVLGHVTDVFTIDVRCNEDIDLIDHAMINIGTAKLPEGTYSHKGKAFYERPVVTHSRL</sequence>
<dbReference type="PANTHER" id="PTHR47403:SF6">
    <property type="entry name" value="N-ACETYLTRANSFERASE DOMAIN-CONTAINING PROTEIN"/>
    <property type="match status" value="1"/>
</dbReference>
<dbReference type="Gene3D" id="3.40.630.30">
    <property type="match status" value="1"/>
</dbReference>
<dbReference type="PANTHER" id="PTHR47403">
    <property type="entry name" value="LOC100145250 PROTEIN"/>
    <property type="match status" value="1"/>
</dbReference>
<dbReference type="SUPFAM" id="SSF55729">
    <property type="entry name" value="Acyl-CoA N-acyltransferases (Nat)"/>
    <property type="match status" value="1"/>
</dbReference>
<name>A0A6J8AKP3_MYTCO</name>
<protein>
    <recommendedName>
        <fullName evidence="1">Histidine N-acetyltransferase C-terminal domain-containing protein</fullName>
    </recommendedName>
</protein>
<dbReference type="OrthoDB" id="6086192at2759"/>
<dbReference type="Proteomes" id="UP000507470">
    <property type="component" value="Unassembled WGS sequence"/>
</dbReference>
<accession>A0A6J8AKP3</accession>
<evidence type="ECO:0000313" key="3">
    <source>
        <dbReference type="Proteomes" id="UP000507470"/>
    </source>
</evidence>
<dbReference type="EMBL" id="CACVKT020001493">
    <property type="protein sequence ID" value="CAC5368573.1"/>
    <property type="molecule type" value="Genomic_DNA"/>
</dbReference>
<proteinExistence type="predicted"/>
<evidence type="ECO:0000313" key="2">
    <source>
        <dbReference type="EMBL" id="CAC5368573.1"/>
    </source>
</evidence>
<dbReference type="InterPro" id="IPR016181">
    <property type="entry name" value="Acyl_CoA_acyltransferase"/>
</dbReference>
<keyword evidence="3" id="KW-1185">Reference proteome</keyword>
<reference evidence="2 3" key="1">
    <citation type="submission" date="2020-06" db="EMBL/GenBank/DDBJ databases">
        <authorList>
            <person name="Li R."/>
            <person name="Bekaert M."/>
        </authorList>
    </citation>
    <scope>NUCLEOTIDE SEQUENCE [LARGE SCALE GENOMIC DNA]</scope>
    <source>
        <strain evidence="3">wild</strain>
    </source>
</reference>
<dbReference type="AlphaFoldDB" id="A0A6J8AKP3"/>